<sequence>MVILYVVLLRHPSAVWGVVFLLFCSEWATARGTGAGCYLSPRFRFVVAQLCGFTMVVVGTMHPPHSECGGRGIFVEHPEVAIDTSPFVLSLPAGFAFWWGLGFFIQNSTPARQGCLHRFTGAGRRLVTKKPRARGENPPGICEARCLSRLRRALRFSRRVPLARGMSDNESSRCFVRSSSLFYLRGSDPLREGFPMEGAEYGRLGALGAFEAVRRGFLQPPLSLTTCTPRGGRDPLEEMFGDKSTAGTDMTCQILFDQFLDVSAVLRACCASVHSFLVWVCLGKRLLGYPTIA</sequence>
<dbReference type="EMBL" id="JAPMOS010000047">
    <property type="protein sequence ID" value="KAJ4457399.1"/>
    <property type="molecule type" value="Genomic_DNA"/>
</dbReference>
<name>A0ABQ8UJE1_9EUKA</name>
<dbReference type="Proteomes" id="UP001141327">
    <property type="component" value="Unassembled WGS sequence"/>
</dbReference>
<comment type="caution">
    <text evidence="1">The sequence shown here is derived from an EMBL/GenBank/DDBJ whole genome shotgun (WGS) entry which is preliminary data.</text>
</comment>
<protein>
    <recommendedName>
        <fullName evidence="3">Secreted protein</fullName>
    </recommendedName>
</protein>
<gene>
    <name evidence="1" type="ORF">PAPYR_7098</name>
</gene>
<evidence type="ECO:0008006" key="3">
    <source>
        <dbReference type="Google" id="ProtNLM"/>
    </source>
</evidence>
<proteinExistence type="predicted"/>
<evidence type="ECO:0000313" key="2">
    <source>
        <dbReference type="Proteomes" id="UP001141327"/>
    </source>
</evidence>
<keyword evidence="2" id="KW-1185">Reference proteome</keyword>
<accession>A0ABQ8UJE1</accession>
<reference evidence="1" key="1">
    <citation type="journal article" date="2022" name="bioRxiv">
        <title>Genomics of Preaxostyla Flagellates Illuminates Evolutionary Transitions and the Path Towards Mitochondrial Loss.</title>
        <authorList>
            <person name="Novak L.V.F."/>
            <person name="Treitli S.C."/>
            <person name="Pyrih J."/>
            <person name="Halakuc P."/>
            <person name="Pipaliya S.V."/>
            <person name="Vacek V."/>
            <person name="Brzon O."/>
            <person name="Soukal P."/>
            <person name="Eme L."/>
            <person name="Dacks J.B."/>
            <person name="Karnkowska A."/>
            <person name="Elias M."/>
            <person name="Hampl V."/>
        </authorList>
    </citation>
    <scope>NUCLEOTIDE SEQUENCE</scope>
    <source>
        <strain evidence="1">RCP-MX</strain>
    </source>
</reference>
<organism evidence="1 2">
    <name type="scientific">Paratrimastix pyriformis</name>
    <dbReference type="NCBI Taxonomy" id="342808"/>
    <lineage>
        <taxon>Eukaryota</taxon>
        <taxon>Metamonada</taxon>
        <taxon>Preaxostyla</taxon>
        <taxon>Paratrimastigidae</taxon>
        <taxon>Paratrimastix</taxon>
    </lineage>
</organism>
<evidence type="ECO:0000313" key="1">
    <source>
        <dbReference type="EMBL" id="KAJ4457399.1"/>
    </source>
</evidence>